<accession>A0A2H0WRA3</accession>
<protein>
    <recommendedName>
        <fullName evidence="1">Transposase IS200-like domain-containing protein</fullName>
    </recommendedName>
</protein>
<gene>
    <name evidence="2" type="ORF">COT63_01315</name>
</gene>
<evidence type="ECO:0000313" key="3">
    <source>
        <dbReference type="Proteomes" id="UP000231282"/>
    </source>
</evidence>
<dbReference type="GO" id="GO:0004803">
    <property type="term" value="F:transposase activity"/>
    <property type="evidence" value="ECO:0007669"/>
    <property type="project" value="InterPro"/>
</dbReference>
<dbReference type="AlphaFoldDB" id="A0A2H0WRA3"/>
<evidence type="ECO:0000259" key="1">
    <source>
        <dbReference type="SMART" id="SM01321"/>
    </source>
</evidence>
<organism evidence="2 3">
    <name type="scientific">Candidatus Shapirobacteria bacterium CG09_land_8_20_14_0_10_38_17</name>
    <dbReference type="NCBI Taxonomy" id="1974884"/>
    <lineage>
        <taxon>Bacteria</taxon>
        <taxon>Candidatus Shapironibacteriota</taxon>
    </lineage>
</organism>
<sequence>MPSKNSIKDYRKNSYYHIYNRGVNKGSIFLDKQDYSVFLFYLKEYLTERDEENLHLRLVDHNLSYRERERINKLLALNNFSDEISLLSYCLMPNHFHFLLKQGSSESIALFMNSFATRYTMYFNRKYKRIGPLYQGVYKAVLVNSDEQLLYLSLYIHRQALASQGVTSGDWKIKQPCSFLEYLGKRKTKWIKTNDILAYFPGKDLYGSYKKFVMGEPNLELISKIMID</sequence>
<proteinExistence type="predicted"/>
<dbReference type="SUPFAM" id="SSF143422">
    <property type="entry name" value="Transposase IS200-like"/>
    <property type="match status" value="1"/>
</dbReference>
<name>A0A2H0WRA3_9BACT</name>
<dbReference type="InterPro" id="IPR036515">
    <property type="entry name" value="Transposase_17_sf"/>
</dbReference>
<evidence type="ECO:0000313" key="2">
    <source>
        <dbReference type="EMBL" id="PIS15180.1"/>
    </source>
</evidence>
<dbReference type="GO" id="GO:0003677">
    <property type="term" value="F:DNA binding"/>
    <property type="evidence" value="ECO:0007669"/>
    <property type="project" value="InterPro"/>
</dbReference>
<dbReference type="Pfam" id="PF01797">
    <property type="entry name" value="Y1_Tnp"/>
    <property type="match status" value="1"/>
</dbReference>
<comment type="caution">
    <text evidence="2">The sequence shown here is derived from an EMBL/GenBank/DDBJ whole genome shotgun (WGS) entry which is preliminary data.</text>
</comment>
<dbReference type="SMART" id="SM01321">
    <property type="entry name" value="Y1_Tnp"/>
    <property type="match status" value="1"/>
</dbReference>
<feature type="domain" description="Transposase IS200-like" evidence="1">
    <location>
        <begin position="11"/>
        <end position="159"/>
    </location>
</feature>
<dbReference type="PANTHER" id="PTHR34322:SF2">
    <property type="entry name" value="TRANSPOSASE IS200-LIKE DOMAIN-CONTAINING PROTEIN"/>
    <property type="match status" value="1"/>
</dbReference>
<dbReference type="InterPro" id="IPR002686">
    <property type="entry name" value="Transposase_17"/>
</dbReference>
<dbReference type="PANTHER" id="PTHR34322">
    <property type="entry name" value="TRANSPOSASE, Y1_TNP DOMAIN-CONTAINING"/>
    <property type="match status" value="1"/>
</dbReference>
<dbReference type="Gene3D" id="3.30.70.1290">
    <property type="entry name" value="Transposase IS200-like"/>
    <property type="match status" value="1"/>
</dbReference>
<reference evidence="3" key="1">
    <citation type="submission" date="2017-09" db="EMBL/GenBank/DDBJ databases">
        <title>Depth-based differentiation of microbial function through sediment-hosted aquifers and enrichment of novel symbionts in the deep terrestrial subsurface.</title>
        <authorList>
            <person name="Probst A.J."/>
            <person name="Ladd B."/>
            <person name="Jarett J.K."/>
            <person name="Geller-Mcgrath D.E."/>
            <person name="Sieber C.M.K."/>
            <person name="Emerson J.B."/>
            <person name="Anantharaman K."/>
            <person name="Thomas B.C."/>
            <person name="Malmstrom R."/>
            <person name="Stieglmeier M."/>
            <person name="Klingl A."/>
            <person name="Woyke T."/>
            <person name="Ryan C.M."/>
            <person name="Banfield J.F."/>
        </authorList>
    </citation>
    <scope>NUCLEOTIDE SEQUENCE [LARGE SCALE GENOMIC DNA]</scope>
</reference>
<dbReference type="EMBL" id="PEZH01000023">
    <property type="protein sequence ID" value="PIS15180.1"/>
    <property type="molecule type" value="Genomic_DNA"/>
</dbReference>
<dbReference type="GO" id="GO:0006313">
    <property type="term" value="P:DNA transposition"/>
    <property type="evidence" value="ECO:0007669"/>
    <property type="project" value="InterPro"/>
</dbReference>
<dbReference type="Proteomes" id="UP000231282">
    <property type="component" value="Unassembled WGS sequence"/>
</dbReference>